<name>Q1ZU93_PHOAS</name>
<dbReference type="HOGENOM" id="CLU_205013_0_0_6"/>
<evidence type="ECO:0000313" key="3">
    <source>
        <dbReference type="Proteomes" id="UP000001603"/>
    </source>
</evidence>
<feature type="transmembrane region" description="Helical" evidence="1">
    <location>
        <begin position="7"/>
        <end position="28"/>
    </location>
</feature>
<dbReference type="Proteomes" id="UP000001603">
    <property type="component" value="Unassembled WGS sequence"/>
</dbReference>
<proteinExistence type="predicted"/>
<evidence type="ECO:0000313" key="2">
    <source>
        <dbReference type="EMBL" id="EAS66517.1"/>
    </source>
</evidence>
<keyword evidence="1" id="KW-1133">Transmembrane helix</keyword>
<dbReference type="AlphaFoldDB" id="Q1ZU93"/>
<dbReference type="GeneID" id="61231853"/>
<organism evidence="2 3">
    <name type="scientific">Photobacterium angustum (strain S14 / CCUG 15956)</name>
    <name type="common">Vibrio sp. (strain S14 / CCUG 15956)</name>
    <dbReference type="NCBI Taxonomy" id="314292"/>
    <lineage>
        <taxon>Bacteria</taxon>
        <taxon>Pseudomonadati</taxon>
        <taxon>Pseudomonadota</taxon>
        <taxon>Gammaproteobacteria</taxon>
        <taxon>Vibrionales</taxon>
        <taxon>Vibrionaceae</taxon>
        <taxon>Photobacterium</taxon>
    </lineage>
</organism>
<keyword evidence="1" id="KW-0812">Transmembrane</keyword>
<comment type="caution">
    <text evidence="2">The sequence shown here is derived from an EMBL/GenBank/DDBJ whole genome shotgun (WGS) entry which is preliminary data.</text>
</comment>
<dbReference type="EMBL" id="AAOJ01000001">
    <property type="protein sequence ID" value="EAS66517.1"/>
    <property type="molecule type" value="Genomic_DNA"/>
</dbReference>
<sequence length="52" mass="6302">MNHWTDFFPYVAMAIKVIALMVAGYFAIKWHFDQDRKLKNKEKQEQQIKTQD</sequence>
<dbReference type="RefSeq" id="WP_005366214.1">
    <property type="nucleotide sequence ID" value="NZ_CH902599.1"/>
</dbReference>
<accession>Q1ZU93</accession>
<protein>
    <submittedName>
        <fullName evidence="2">Uncharacterized protein</fullName>
    </submittedName>
</protein>
<reference evidence="2 3" key="1">
    <citation type="journal article" date="2009" name="Proc. Natl. Acad. Sci. U.S.A.">
        <title>The genomic basis of trophic strategy in marine bacteria.</title>
        <authorList>
            <person name="Lauro F.M."/>
            <person name="McDougald D."/>
            <person name="Thomas T."/>
            <person name="Williams T.J."/>
            <person name="Egan S."/>
            <person name="Rice S."/>
            <person name="DeMaere M.Z."/>
            <person name="Ting L."/>
            <person name="Ertan H."/>
            <person name="Johnson J."/>
            <person name="Ferriera S."/>
            <person name="Lapidus A."/>
            <person name="Anderson I."/>
            <person name="Kyrpides N."/>
            <person name="Munk A.C."/>
            <person name="Detter C."/>
            <person name="Han C.S."/>
            <person name="Brown M.V."/>
            <person name="Robb F.T."/>
            <person name="Kjelleberg S."/>
            <person name="Cavicchioli R."/>
        </authorList>
    </citation>
    <scope>NUCLEOTIDE SEQUENCE [LARGE SCALE GENOMIC DNA]</scope>
    <source>
        <strain evidence="2 3">S14</strain>
    </source>
</reference>
<keyword evidence="1" id="KW-0472">Membrane</keyword>
<evidence type="ECO:0000256" key="1">
    <source>
        <dbReference type="SAM" id="Phobius"/>
    </source>
</evidence>
<gene>
    <name evidence="2" type="ORF">VAS14_14409</name>
</gene>